<dbReference type="GO" id="GO:0030915">
    <property type="term" value="C:Smc5-Smc6 complex"/>
    <property type="evidence" value="ECO:0007669"/>
    <property type="project" value="InterPro"/>
</dbReference>
<keyword evidence="6" id="KW-0479">Metal-binding</keyword>
<comment type="caution">
    <text evidence="15">The sequence shown here is derived from an EMBL/GenBank/DDBJ whole genome shotgun (WGS) entry which is preliminary data.</text>
</comment>
<keyword evidence="5" id="KW-0808">Transferase</keyword>
<evidence type="ECO:0000256" key="13">
    <source>
        <dbReference type="PROSITE-ProRule" id="PRU00452"/>
    </source>
</evidence>
<keyword evidence="8" id="KW-0833">Ubl conjugation pathway</keyword>
<keyword evidence="10" id="KW-0539">Nucleus</keyword>
<dbReference type="InterPro" id="IPR013083">
    <property type="entry name" value="Znf_RING/FYVE/PHD"/>
</dbReference>
<keyword evidence="16" id="KW-1185">Reference proteome</keyword>
<dbReference type="CDD" id="cd16651">
    <property type="entry name" value="SPL-RING_NSE2"/>
    <property type="match status" value="1"/>
</dbReference>
<accession>A0AAN5C805</accession>
<organism evidence="15 16">
    <name type="scientific">Pristionchus mayeri</name>
    <dbReference type="NCBI Taxonomy" id="1317129"/>
    <lineage>
        <taxon>Eukaryota</taxon>
        <taxon>Metazoa</taxon>
        <taxon>Ecdysozoa</taxon>
        <taxon>Nematoda</taxon>
        <taxon>Chromadorea</taxon>
        <taxon>Rhabditida</taxon>
        <taxon>Rhabditina</taxon>
        <taxon>Diplogasteromorpha</taxon>
        <taxon>Diplogasteroidea</taxon>
        <taxon>Neodiplogasteridae</taxon>
        <taxon>Pristionchus</taxon>
    </lineage>
</organism>
<sequence>MDLTYRNLGEVHNNMRRVIEGLNDLPVTKENQQEILALLEEMEKEDIDLVRRRQAYEELSEKEEIGSTPEVVEEAVLVIMEDIESEGKFTEELKVLHERFEKGEVEEEEGEMEVVSTTYSKKDPITKEDIKDPVRNSRCGHVYDRESVNEYIQMNKKNRMAVYHCPVQGCKNKVNLNLQDMVDFSEFFKLCK</sequence>
<feature type="domain" description="SP-RING-type" evidence="14">
    <location>
        <begin position="108"/>
        <end position="192"/>
    </location>
</feature>
<evidence type="ECO:0000256" key="5">
    <source>
        <dbReference type="ARBA" id="ARBA00022679"/>
    </source>
</evidence>
<dbReference type="InterPro" id="IPR004181">
    <property type="entry name" value="Znf_MIZ"/>
</dbReference>
<dbReference type="Proteomes" id="UP001328107">
    <property type="component" value="Unassembled WGS sequence"/>
</dbReference>
<evidence type="ECO:0000256" key="3">
    <source>
        <dbReference type="ARBA" id="ARBA00008212"/>
    </source>
</evidence>
<dbReference type="GO" id="GO:0061665">
    <property type="term" value="F:SUMO ligase activity"/>
    <property type="evidence" value="ECO:0007669"/>
    <property type="project" value="TreeGrafter"/>
</dbReference>
<evidence type="ECO:0000256" key="8">
    <source>
        <dbReference type="ARBA" id="ARBA00022786"/>
    </source>
</evidence>
<evidence type="ECO:0000256" key="1">
    <source>
        <dbReference type="ARBA" id="ARBA00004123"/>
    </source>
</evidence>
<evidence type="ECO:0000256" key="2">
    <source>
        <dbReference type="ARBA" id="ARBA00004718"/>
    </source>
</evidence>
<evidence type="ECO:0000313" key="16">
    <source>
        <dbReference type="Proteomes" id="UP001328107"/>
    </source>
</evidence>
<keyword evidence="7 13" id="KW-0863">Zinc-finger</keyword>
<reference evidence="16" key="1">
    <citation type="submission" date="2022-10" db="EMBL/GenBank/DDBJ databases">
        <title>Genome assembly of Pristionchus species.</title>
        <authorList>
            <person name="Yoshida K."/>
            <person name="Sommer R.J."/>
        </authorList>
    </citation>
    <scope>NUCLEOTIDE SEQUENCE [LARGE SCALE GENOMIC DNA]</scope>
    <source>
        <strain evidence="16">RS5460</strain>
    </source>
</reference>
<protein>
    <recommendedName>
        <fullName evidence="4">E3 SUMO-protein ligase NSE2</fullName>
    </recommendedName>
    <alternativeName>
        <fullName evidence="11">E3 SUMO-protein transferase NSE2</fullName>
    </alternativeName>
    <alternativeName>
        <fullName evidence="12">Non-structural maintenance of chromosomes element 2 homolog</fullName>
    </alternativeName>
</protein>
<dbReference type="GO" id="GO:0005634">
    <property type="term" value="C:nucleus"/>
    <property type="evidence" value="ECO:0007669"/>
    <property type="project" value="UniProtKB-SubCell"/>
</dbReference>
<dbReference type="GO" id="GO:0000724">
    <property type="term" value="P:double-strand break repair via homologous recombination"/>
    <property type="evidence" value="ECO:0007669"/>
    <property type="project" value="InterPro"/>
</dbReference>
<evidence type="ECO:0000256" key="10">
    <source>
        <dbReference type="ARBA" id="ARBA00023242"/>
    </source>
</evidence>
<name>A0AAN5C805_9BILA</name>
<evidence type="ECO:0000256" key="9">
    <source>
        <dbReference type="ARBA" id="ARBA00022833"/>
    </source>
</evidence>
<gene>
    <name evidence="15" type="ORF">PMAYCL1PPCAC_02509</name>
</gene>
<dbReference type="SUPFAM" id="SSF57850">
    <property type="entry name" value="RING/U-box"/>
    <property type="match status" value="1"/>
</dbReference>
<evidence type="ECO:0000313" key="15">
    <source>
        <dbReference type="EMBL" id="GMR32314.1"/>
    </source>
</evidence>
<dbReference type="AlphaFoldDB" id="A0AAN5C805"/>
<dbReference type="GO" id="GO:0008270">
    <property type="term" value="F:zinc ion binding"/>
    <property type="evidence" value="ECO:0007669"/>
    <property type="project" value="UniProtKB-KW"/>
</dbReference>
<dbReference type="EMBL" id="BTRK01000001">
    <property type="protein sequence ID" value="GMR32314.1"/>
    <property type="molecule type" value="Genomic_DNA"/>
</dbReference>
<evidence type="ECO:0000256" key="7">
    <source>
        <dbReference type="ARBA" id="ARBA00022771"/>
    </source>
</evidence>
<dbReference type="GO" id="GO:0016925">
    <property type="term" value="P:protein sumoylation"/>
    <property type="evidence" value="ECO:0007669"/>
    <property type="project" value="TreeGrafter"/>
</dbReference>
<dbReference type="Gene3D" id="3.30.40.10">
    <property type="entry name" value="Zinc/RING finger domain, C3HC4 (zinc finger)"/>
    <property type="match status" value="1"/>
</dbReference>
<comment type="similarity">
    <text evidence="3">Belongs to the NSE2 family.</text>
</comment>
<dbReference type="PROSITE" id="PS51044">
    <property type="entry name" value="ZF_SP_RING"/>
    <property type="match status" value="1"/>
</dbReference>
<evidence type="ECO:0000256" key="11">
    <source>
        <dbReference type="ARBA" id="ARBA00031731"/>
    </source>
</evidence>
<dbReference type="Pfam" id="PF11789">
    <property type="entry name" value="zf-Nse"/>
    <property type="match status" value="1"/>
</dbReference>
<evidence type="ECO:0000259" key="14">
    <source>
        <dbReference type="PROSITE" id="PS51044"/>
    </source>
</evidence>
<dbReference type="PANTHER" id="PTHR21330:SF1">
    <property type="entry name" value="E3 SUMO-PROTEIN LIGASE NSE2"/>
    <property type="match status" value="1"/>
</dbReference>
<comment type="pathway">
    <text evidence="2">Protein modification; protein sumoylation.</text>
</comment>
<dbReference type="PANTHER" id="PTHR21330">
    <property type="entry name" value="E3 SUMO-PROTEIN LIGASE NSE2"/>
    <property type="match status" value="1"/>
</dbReference>
<evidence type="ECO:0000256" key="4">
    <source>
        <dbReference type="ARBA" id="ARBA00020923"/>
    </source>
</evidence>
<keyword evidence="9" id="KW-0862">Zinc</keyword>
<evidence type="ECO:0000256" key="12">
    <source>
        <dbReference type="ARBA" id="ARBA00032533"/>
    </source>
</evidence>
<dbReference type="InterPro" id="IPR026846">
    <property type="entry name" value="Nse2(Mms21)"/>
</dbReference>
<comment type="subcellular location">
    <subcellularLocation>
        <location evidence="1">Nucleus</location>
    </subcellularLocation>
</comment>
<evidence type="ECO:0000256" key="6">
    <source>
        <dbReference type="ARBA" id="ARBA00022723"/>
    </source>
</evidence>
<proteinExistence type="inferred from homology"/>